<dbReference type="SUPFAM" id="SSF50965">
    <property type="entry name" value="Galactose oxidase, central domain"/>
    <property type="match status" value="1"/>
</dbReference>
<sequence>MIQSKVDKRFTCDEYVIQLKAYKAKIQQRIIEWKFCQTDIDALNSVNHKKLIVKELNSHEVFHWLTKSKIIWVDELQEYLQNQEFDLKEPFWVATHNRLGSSHVSIFNKYIDSIDIGGNTAAPDWKWYDYNDYYNPNFKIYNDVCINADGLKKIELWNYPEEQFPPVYDHDTVYDKNTNLVYITGGLGSGERQKKNITEIYQLNLETKDIEHVDALGESPLCLHKHHAKMWNYDLIEMRGGNILKNGRAIKNLYVWYFNLKTKTWLKQKHETYQHWLITSSDNNQLFLDISREILKMENENFYPFEFIEEYKQHIFKNYGYLPDYGIYPNLYRPEKQMYVSEATGYNDLYPSYACILNGQVYHCFEGYNRIEIAFQSSTSNEFQEFIIDDLKSKLKQLSGHEIFTEKVA</sequence>
<dbReference type="RefSeq" id="WP_266131652.1">
    <property type="nucleotide sequence ID" value="NZ_JAPKMY010000013.1"/>
</dbReference>
<dbReference type="Proteomes" id="UP001146019">
    <property type="component" value="Unassembled WGS sequence"/>
</dbReference>
<protein>
    <submittedName>
        <fullName evidence="1">Uncharacterized protein</fullName>
    </submittedName>
</protein>
<dbReference type="AlphaFoldDB" id="A0A9X3IIB9"/>
<reference evidence="1" key="1">
    <citation type="submission" date="2022-11" db="EMBL/GenBank/DDBJ databases">
        <title>Biodiversity and phylogenetic relationships of bacteria.</title>
        <authorList>
            <person name="Machado R.A.R."/>
            <person name="Bhat A."/>
            <person name="Loulou A."/>
            <person name="Kallel S."/>
        </authorList>
    </citation>
    <scope>NUCLEOTIDE SEQUENCE</scope>
    <source>
        <strain evidence="1">A-IN1</strain>
    </source>
</reference>
<comment type="caution">
    <text evidence="1">The sequence shown here is derived from an EMBL/GenBank/DDBJ whole genome shotgun (WGS) entry which is preliminary data.</text>
</comment>
<organism evidence="1 2">
    <name type="scientific">Acinetobacter nematophilus</name>
    <dbReference type="NCBI Taxonomy" id="2994642"/>
    <lineage>
        <taxon>Bacteria</taxon>
        <taxon>Pseudomonadati</taxon>
        <taxon>Pseudomonadota</taxon>
        <taxon>Gammaproteobacteria</taxon>
        <taxon>Moraxellales</taxon>
        <taxon>Moraxellaceae</taxon>
        <taxon>Acinetobacter</taxon>
    </lineage>
</organism>
<accession>A0A9X3IIB9</accession>
<evidence type="ECO:0000313" key="1">
    <source>
        <dbReference type="EMBL" id="MCX5469717.1"/>
    </source>
</evidence>
<evidence type="ECO:0000313" key="2">
    <source>
        <dbReference type="Proteomes" id="UP001146019"/>
    </source>
</evidence>
<name>A0A9X3IIB9_9GAMM</name>
<proteinExistence type="predicted"/>
<keyword evidence="2" id="KW-1185">Reference proteome</keyword>
<dbReference type="EMBL" id="JAPKMY010000013">
    <property type="protein sequence ID" value="MCX5469717.1"/>
    <property type="molecule type" value="Genomic_DNA"/>
</dbReference>
<dbReference type="InterPro" id="IPR011043">
    <property type="entry name" value="Gal_Oxase/kelch_b-propeller"/>
</dbReference>
<gene>
    <name evidence="1" type="ORF">OSH00_18535</name>
</gene>